<evidence type="ECO:0000256" key="4">
    <source>
        <dbReference type="SAM" id="SignalP"/>
    </source>
</evidence>
<dbReference type="AlphaFoldDB" id="A0A427AWQ1"/>
<evidence type="ECO:0000256" key="2">
    <source>
        <dbReference type="ARBA" id="ARBA00022729"/>
    </source>
</evidence>
<dbReference type="Pfam" id="PF04885">
    <property type="entry name" value="Stig1"/>
    <property type="match status" value="1"/>
</dbReference>
<sequence length="306" mass="34051">MRFFFVVAFAVAMTTSLALSVSSAETDERSTAAAPASRSRGTYSLLAQNNPRGSMTCDRFPRVCRASGSPGPDCCRKQCVNVMSDNQNCGQCGAKCRFGQVCCGGRCVNVMYDPKNCGGCKKRCKKGSFCQCPGSGLESHVDSPVRNMGGTPPIVLWAAECLCSILKVEASNARSQDWQKKMRSSRHRMEAGRARQRSQMRSRRRRRREMASVEWMNASQARHRRAASEFQQTRPRWALQNSHKDSMGGQKRKSTDEAEDTRERRQVRVPESLQVCDDGRKGEEEAVGATMPSGREREGVERSEEG</sequence>
<accession>A0A427AWQ1</accession>
<evidence type="ECO:0000313" key="6">
    <source>
        <dbReference type="Proteomes" id="UP000287651"/>
    </source>
</evidence>
<proteinExistence type="inferred from homology"/>
<feature type="region of interest" description="Disordered" evidence="3">
    <location>
        <begin position="174"/>
        <end position="306"/>
    </location>
</feature>
<comment type="similarity">
    <text evidence="1">Belongs to the STIG1 family.</text>
</comment>
<organism evidence="5 6">
    <name type="scientific">Ensete ventricosum</name>
    <name type="common">Abyssinian banana</name>
    <name type="synonym">Musa ensete</name>
    <dbReference type="NCBI Taxonomy" id="4639"/>
    <lineage>
        <taxon>Eukaryota</taxon>
        <taxon>Viridiplantae</taxon>
        <taxon>Streptophyta</taxon>
        <taxon>Embryophyta</taxon>
        <taxon>Tracheophyta</taxon>
        <taxon>Spermatophyta</taxon>
        <taxon>Magnoliopsida</taxon>
        <taxon>Liliopsida</taxon>
        <taxon>Zingiberales</taxon>
        <taxon>Musaceae</taxon>
        <taxon>Ensete</taxon>
    </lineage>
</organism>
<feature type="chain" id="PRO_5019213530" description="4Fe-4S ferredoxin-type domain-containing protein" evidence="4">
    <location>
        <begin position="19"/>
        <end position="306"/>
    </location>
</feature>
<reference evidence="5 6" key="1">
    <citation type="journal article" date="2014" name="Agronomy (Basel)">
        <title>A Draft Genome Sequence for Ensete ventricosum, the Drought-Tolerant Tree Against Hunger.</title>
        <authorList>
            <person name="Harrison J."/>
            <person name="Moore K.A."/>
            <person name="Paszkiewicz K."/>
            <person name="Jones T."/>
            <person name="Grant M."/>
            <person name="Ambacheew D."/>
            <person name="Muzemil S."/>
            <person name="Studholme D.J."/>
        </authorList>
    </citation>
    <scope>NUCLEOTIDE SEQUENCE [LARGE SCALE GENOMIC DNA]</scope>
</reference>
<protein>
    <recommendedName>
        <fullName evidence="7">4Fe-4S ferredoxin-type domain-containing protein</fullName>
    </recommendedName>
</protein>
<feature type="compositionally biased region" description="Basic and acidic residues" evidence="3">
    <location>
        <begin position="253"/>
        <end position="268"/>
    </location>
</feature>
<evidence type="ECO:0008006" key="7">
    <source>
        <dbReference type="Google" id="ProtNLM"/>
    </source>
</evidence>
<dbReference type="InterPro" id="IPR006969">
    <property type="entry name" value="Stig-like"/>
</dbReference>
<feature type="compositionally biased region" description="Basic residues" evidence="3">
    <location>
        <begin position="194"/>
        <end position="208"/>
    </location>
</feature>
<feature type="signal peptide" evidence="4">
    <location>
        <begin position="1"/>
        <end position="18"/>
    </location>
</feature>
<dbReference type="PANTHER" id="PTHR33227">
    <property type="entry name" value="STIGMA-SPECIFIC STIG1-LIKE PROTEIN 3"/>
    <property type="match status" value="1"/>
</dbReference>
<dbReference type="EMBL" id="AMZH03001098">
    <property type="protein sequence ID" value="RRT80635.1"/>
    <property type="molecule type" value="Genomic_DNA"/>
</dbReference>
<keyword evidence="2 4" id="KW-0732">Signal</keyword>
<feature type="compositionally biased region" description="Basic and acidic residues" evidence="3">
    <location>
        <begin position="294"/>
        <end position="306"/>
    </location>
</feature>
<evidence type="ECO:0000313" key="5">
    <source>
        <dbReference type="EMBL" id="RRT80635.1"/>
    </source>
</evidence>
<name>A0A427AWQ1_ENSVE</name>
<comment type="caution">
    <text evidence="5">The sequence shown here is derived from an EMBL/GenBank/DDBJ whole genome shotgun (WGS) entry which is preliminary data.</text>
</comment>
<evidence type="ECO:0000256" key="3">
    <source>
        <dbReference type="SAM" id="MobiDB-lite"/>
    </source>
</evidence>
<gene>
    <name evidence="5" type="ORF">B296_00023376</name>
</gene>
<evidence type="ECO:0000256" key="1">
    <source>
        <dbReference type="ARBA" id="ARBA00006010"/>
    </source>
</evidence>
<dbReference type="PANTHER" id="PTHR33227:SF21">
    <property type="entry name" value="F12F1.21 PROTEIN"/>
    <property type="match status" value="1"/>
</dbReference>
<dbReference type="Proteomes" id="UP000287651">
    <property type="component" value="Unassembled WGS sequence"/>
</dbReference>